<organism evidence="3 4">
    <name type="scientific">Lophium mytilinum</name>
    <dbReference type="NCBI Taxonomy" id="390894"/>
    <lineage>
        <taxon>Eukaryota</taxon>
        <taxon>Fungi</taxon>
        <taxon>Dikarya</taxon>
        <taxon>Ascomycota</taxon>
        <taxon>Pezizomycotina</taxon>
        <taxon>Dothideomycetes</taxon>
        <taxon>Pleosporomycetidae</taxon>
        <taxon>Mytilinidiales</taxon>
        <taxon>Mytilinidiaceae</taxon>
        <taxon>Lophium</taxon>
    </lineage>
</organism>
<protein>
    <recommendedName>
        <fullName evidence="2">F-box domain-containing protein</fullName>
    </recommendedName>
</protein>
<dbReference type="InterPro" id="IPR032675">
    <property type="entry name" value="LRR_dom_sf"/>
</dbReference>
<evidence type="ECO:0000313" key="3">
    <source>
        <dbReference type="EMBL" id="KAF2501548.1"/>
    </source>
</evidence>
<feature type="region of interest" description="Disordered" evidence="1">
    <location>
        <begin position="258"/>
        <end position="278"/>
    </location>
</feature>
<reference evidence="3" key="1">
    <citation type="journal article" date="2020" name="Stud. Mycol.">
        <title>101 Dothideomycetes genomes: a test case for predicting lifestyles and emergence of pathogens.</title>
        <authorList>
            <person name="Haridas S."/>
            <person name="Albert R."/>
            <person name="Binder M."/>
            <person name="Bloem J."/>
            <person name="Labutti K."/>
            <person name="Salamov A."/>
            <person name="Andreopoulos B."/>
            <person name="Baker S."/>
            <person name="Barry K."/>
            <person name="Bills G."/>
            <person name="Bluhm B."/>
            <person name="Cannon C."/>
            <person name="Castanera R."/>
            <person name="Culley D."/>
            <person name="Daum C."/>
            <person name="Ezra D."/>
            <person name="Gonzalez J."/>
            <person name="Henrissat B."/>
            <person name="Kuo A."/>
            <person name="Liang C."/>
            <person name="Lipzen A."/>
            <person name="Lutzoni F."/>
            <person name="Magnuson J."/>
            <person name="Mondo S."/>
            <person name="Nolan M."/>
            <person name="Ohm R."/>
            <person name="Pangilinan J."/>
            <person name="Park H.-J."/>
            <person name="Ramirez L."/>
            <person name="Alfaro M."/>
            <person name="Sun H."/>
            <person name="Tritt A."/>
            <person name="Yoshinaga Y."/>
            <person name="Zwiers L.-H."/>
            <person name="Turgeon B."/>
            <person name="Goodwin S."/>
            <person name="Spatafora J."/>
            <person name="Crous P."/>
            <person name="Grigoriev I."/>
        </authorList>
    </citation>
    <scope>NUCLEOTIDE SEQUENCE</scope>
    <source>
        <strain evidence="3">CBS 269.34</strain>
    </source>
</reference>
<dbReference type="SUPFAM" id="SSF81383">
    <property type="entry name" value="F-box domain"/>
    <property type="match status" value="1"/>
</dbReference>
<dbReference type="Pfam" id="PF13516">
    <property type="entry name" value="LRR_6"/>
    <property type="match status" value="2"/>
</dbReference>
<dbReference type="EMBL" id="MU004182">
    <property type="protein sequence ID" value="KAF2501548.1"/>
    <property type="molecule type" value="Genomic_DNA"/>
</dbReference>
<dbReference type="Pfam" id="PF12937">
    <property type="entry name" value="F-box-like"/>
    <property type="match status" value="1"/>
</dbReference>
<accession>A0A6A6R9W8</accession>
<feature type="domain" description="F-box" evidence="2">
    <location>
        <begin position="20"/>
        <end position="50"/>
    </location>
</feature>
<dbReference type="OrthoDB" id="408631at2759"/>
<dbReference type="Proteomes" id="UP000799750">
    <property type="component" value="Unassembled WGS sequence"/>
</dbReference>
<name>A0A6A6R9W8_9PEZI</name>
<proteinExistence type="predicted"/>
<evidence type="ECO:0000259" key="2">
    <source>
        <dbReference type="Pfam" id="PF12937"/>
    </source>
</evidence>
<evidence type="ECO:0000313" key="4">
    <source>
        <dbReference type="Proteomes" id="UP000799750"/>
    </source>
</evidence>
<dbReference type="Gene3D" id="3.80.10.10">
    <property type="entry name" value="Ribonuclease Inhibitor"/>
    <property type="match status" value="1"/>
</dbReference>
<evidence type="ECO:0000256" key="1">
    <source>
        <dbReference type="SAM" id="MobiDB-lite"/>
    </source>
</evidence>
<feature type="region of interest" description="Disordered" evidence="1">
    <location>
        <begin position="448"/>
        <end position="477"/>
    </location>
</feature>
<dbReference type="InterPro" id="IPR001810">
    <property type="entry name" value="F-box_dom"/>
</dbReference>
<gene>
    <name evidence="3" type="ORF">BU16DRAFT_613425</name>
</gene>
<keyword evidence="4" id="KW-1185">Reference proteome</keyword>
<feature type="compositionally biased region" description="Basic and acidic residues" evidence="1">
    <location>
        <begin position="258"/>
        <end position="271"/>
    </location>
</feature>
<dbReference type="AlphaFoldDB" id="A0A6A6R9W8"/>
<sequence length="807" mass="89672">MDDAPPSYETAITKDHWKIIARYIPSRDLCSAALVCERWHEIFAPHLWGNPASHFGAQNDTVYVALTRFKRTLSWARLCVRELTHTLHLPPAHAEIYGGPHSDWLRDILERLPRLQSLIVDGLPFFDHSSLLTLRYSSSYASQPGGFPVYGLRLLDASNCSNSTSTGLAEALIHFPVLISLDLSRTIAARDIVVFSKLGFISGLRVLKLRGLGLKDSDFEMVAQSIGTKVTSLDLRDNNLTDASARMLLDHCLKDEEARRQSQRNQQHDSRYNTFPEADMDNGVEDLDRYLRIKLTQGFVARLAIEDTDDVGITHLHISNNDMTVEGVSGLIRSKRLSFLDVGTLSRALRRPRSMSMGESDEAFSLPGAEKLTQVLAESGSAGMKHLRINHAVITKESTLTPNSPHRAEMEGDLGAYAPTNAHELEAVQPRPPELDALEPAVLELPGDYTQPSELSGTIPKPDKVGPEDENPPGLKRAPTFEVTIDQVLDVRRGSAFAPEPVSLDNVLSPIGTFPDATGGLSPVSPVFEGRPRSPSLNSLDERPSSIRSGRNSIYYIEDRRARLELRQSRENSLHPGMLPKLHTLALTDVPLKTSRPEVVHRLIQFIQDCAEETEMAKLRAQHTYALPPGRSRAVAEREYARSLFSLQRIVLEMAPPPAPLKKISTSWRQYPTKSSTEDTDSEKFWDAATHDFSFFGDEECGLPNQEPGRHLPLAAMSGLMLAPPPVAASQHQSQHNQVAPSIDVIAELSKFRKDRKAAFQAAVSRGDVEPAVEGYWPGEITVVRQPISTEPVDYYGNQFESGWHYR</sequence>
<dbReference type="InterPro" id="IPR001611">
    <property type="entry name" value="Leu-rich_rpt"/>
</dbReference>
<dbReference type="InterPro" id="IPR036047">
    <property type="entry name" value="F-box-like_dom_sf"/>
</dbReference>
<dbReference type="SUPFAM" id="SSF52047">
    <property type="entry name" value="RNI-like"/>
    <property type="match status" value="1"/>
</dbReference>
<dbReference type="Gene3D" id="1.20.1280.50">
    <property type="match status" value="1"/>
</dbReference>